<organism evidence="1 4">
    <name type="scientific">Brevibacterium aurantiacum</name>
    <dbReference type="NCBI Taxonomy" id="273384"/>
    <lineage>
        <taxon>Bacteria</taxon>
        <taxon>Bacillati</taxon>
        <taxon>Actinomycetota</taxon>
        <taxon>Actinomycetes</taxon>
        <taxon>Micrococcales</taxon>
        <taxon>Brevibacteriaceae</taxon>
        <taxon>Brevibacterium</taxon>
    </lineage>
</organism>
<evidence type="ECO:0000313" key="4">
    <source>
        <dbReference type="Proteomes" id="UP000218377"/>
    </source>
</evidence>
<dbReference type="EMBL" id="NRGX01000001">
    <property type="protein sequence ID" value="PCC17184.1"/>
    <property type="molecule type" value="Genomic_DNA"/>
</dbReference>
<evidence type="ECO:0008006" key="5">
    <source>
        <dbReference type="Google" id="ProtNLM"/>
    </source>
</evidence>
<name>A0A2A3WYQ5_BREAU</name>
<protein>
    <recommendedName>
        <fullName evidence="5">Helix-turn-helix domain-containing protein</fullName>
    </recommendedName>
</protein>
<evidence type="ECO:0000313" key="1">
    <source>
        <dbReference type="EMBL" id="PCC17184.1"/>
    </source>
</evidence>
<evidence type="ECO:0000313" key="3">
    <source>
        <dbReference type="Proteomes" id="UP000217720"/>
    </source>
</evidence>
<dbReference type="Proteomes" id="UP000218377">
    <property type="component" value="Unassembled WGS sequence"/>
</dbReference>
<accession>A0A2A3WYQ5</accession>
<dbReference type="AlphaFoldDB" id="A0A2A3WYQ5"/>
<dbReference type="Proteomes" id="UP000217720">
    <property type="component" value="Unassembled WGS sequence"/>
</dbReference>
<reference evidence="3 4" key="1">
    <citation type="journal article" date="2017" name="Elife">
        <title>Extensive horizontal gene transfer in cheese-associated bacteria.</title>
        <authorList>
            <person name="Bonham K.S."/>
            <person name="Wolfe B.E."/>
            <person name="Dutton R.J."/>
        </authorList>
    </citation>
    <scope>NUCLEOTIDE SEQUENCE [LARGE SCALE GENOMIC DNA]</scope>
    <source>
        <strain evidence="2 3">900_6</strain>
        <strain evidence="1 4">JB5</strain>
    </source>
</reference>
<dbReference type="EMBL" id="NRGO01000012">
    <property type="protein sequence ID" value="PCC50135.1"/>
    <property type="molecule type" value="Genomic_DNA"/>
</dbReference>
<proteinExistence type="predicted"/>
<gene>
    <name evidence="2" type="ORF">CIK62_10660</name>
    <name evidence="1" type="ORF">CIK79_02045</name>
</gene>
<sequence>MIWFSPPQFKEKFGLGESTRKTGLRELVERGVLVMEKMPVDSGGGSGNRTFMRNVYFVEDVFLP</sequence>
<evidence type="ECO:0000313" key="2">
    <source>
        <dbReference type="EMBL" id="PCC50135.1"/>
    </source>
</evidence>
<comment type="caution">
    <text evidence="1">The sequence shown here is derived from an EMBL/GenBank/DDBJ whole genome shotgun (WGS) entry which is preliminary data.</text>
</comment>